<accession>A0A1X7V262</accession>
<sequence>SCIPETGRCGRDGKQSEATLLVNKKLPKTLQYKMKEYVQNTTLCRRDLLFETMEG</sequence>
<protein>
    <submittedName>
        <fullName evidence="1">Uncharacterized protein</fullName>
    </submittedName>
</protein>
<dbReference type="AlphaFoldDB" id="A0A1X7V262"/>
<dbReference type="InterPro" id="IPR027417">
    <property type="entry name" value="P-loop_NTPase"/>
</dbReference>
<organism evidence="1">
    <name type="scientific">Amphimedon queenslandica</name>
    <name type="common">Sponge</name>
    <dbReference type="NCBI Taxonomy" id="400682"/>
    <lineage>
        <taxon>Eukaryota</taxon>
        <taxon>Metazoa</taxon>
        <taxon>Porifera</taxon>
        <taxon>Demospongiae</taxon>
        <taxon>Heteroscleromorpha</taxon>
        <taxon>Haplosclerida</taxon>
        <taxon>Niphatidae</taxon>
        <taxon>Amphimedon</taxon>
    </lineage>
</organism>
<dbReference type="EnsemblMetazoa" id="Aqu2.1.34093_001">
    <property type="protein sequence ID" value="Aqu2.1.34093_001"/>
    <property type="gene ID" value="Aqu2.1.34093"/>
</dbReference>
<dbReference type="Gene3D" id="3.40.50.300">
    <property type="entry name" value="P-loop containing nucleotide triphosphate hydrolases"/>
    <property type="match status" value="1"/>
</dbReference>
<dbReference type="InParanoid" id="A0A1X7V262"/>
<proteinExistence type="predicted"/>
<evidence type="ECO:0000313" key="1">
    <source>
        <dbReference type="EnsemblMetazoa" id="Aqu2.1.34093_001"/>
    </source>
</evidence>
<name>A0A1X7V262_AMPQE</name>
<reference evidence="1" key="1">
    <citation type="submission" date="2017-05" db="UniProtKB">
        <authorList>
            <consortium name="EnsemblMetazoa"/>
        </authorList>
    </citation>
    <scope>IDENTIFICATION</scope>
</reference>